<sequence>MHYVVVFALLPACILVAQAASFYSAPEGSEPTYSFSSPVGSGSGSSYVLSGEGRITAVRVWENYNNYIYGIQIRHGFTWSSVAGYSYGTPQEIELRENEAIIQISGKYAHYLRSLIFTTNQGRTLYAGQPYGHSFNMYPEHPQAELLFVSGRYHGALTAIAAHWGTPGSFISNSTRH</sequence>
<gene>
    <name evidence="5" type="primary">LOC115428947</name>
</gene>
<evidence type="ECO:0000313" key="5">
    <source>
        <dbReference type="Ensembl" id="ENSSORP00005026571.1"/>
    </source>
</evidence>
<dbReference type="InterPro" id="IPR036404">
    <property type="entry name" value="Jacalin-like_lectin_dom_sf"/>
</dbReference>
<reference evidence="5" key="3">
    <citation type="submission" date="2025-09" db="UniProtKB">
        <authorList>
            <consortium name="Ensembl"/>
        </authorList>
    </citation>
    <scope>IDENTIFICATION</scope>
</reference>
<dbReference type="Gene3D" id="2.100.10.30">
    <property type="entry name" value="Jacalin-like lectin domain"/>
    <property type="match status" value="1"/>
</dbReference>
<dbReference type="PROSITE" id="PS51752">
    <property type="entry name" value="JACALIN_LECTIN"/>
    <property type="match status" value="1"/>
</dbReference>
<dbReference type="Ensembl" id="ENSSORT00005027349.1">
    <property type="protein sequence ID" value="ENSSORP00005026571.1"/>
    <property type="gene ID" value="ENSSORG00005012719.1"/>
</dbReference>
<dbReference type="SMART" id="SM00915">
    <property type="entry name" value="Jacalin"/>
    <property type="match status" value="1"/>
</dbReference>
<reference evidence="5" key="2">
    <citation type="submission" date="2025-08" db="UniProtKB">
        <authorList>
            <consortium name="Ensembl"/>
        </authorList>
    </citation>
    <scope>IDENTIFICATION</scope>
</reference>
<evidence type="ECO:0000259" key="4">
    <source>
        <dbReference type="PROSITE" id="PS51752"/>
    </source>
</evidence>
<dbReference type="InParanoid" id="A0A673ABC3"/>
<proteinExistence type="predicted"/>
<evidence type="ECO:0000313" key="6">
    <source>
        <dbReference type="Proteomes" id="UP000472271"/>
    </source>
</evidence>
<dbReference type="InterPro" id="IPR001229">
    <property type="entry name" value="Jacalin-like_lectin_dom"/>
</dbReference>
<keyword evidence="2" id="KW-0430">Lectin</keyword>
<dbReference type="Pfam" id="PF01419">
    <property type="entry name" value="Jacalin"/>
    <property type="match status" value="1"/>
</dbReference>
<evidence type="ECO:0000256" key="3">
    <source>
        <dbReference type="SAM" id="SignalP"/>
    </source>
</evidence>
<dbReference type="GO" id="GO:0030246">
    <property type="term" value="F:carbohydrate binding"/>
    <property type="evidence" value="ECO:0007669"/>
    <property type="project" value="UniProtKB-KW"/>
</dbReference>
<feature type="signal peptide" evidence="3">
    <location>
        <begin position="1"/>
        <end position="19"/>
    </location>
</feature>
<feature type="chain" id="PRO_5025439091" evidence="3">
    <location>
        <begin position="20"/>
        <end position="177"/>
    </location>
</feature>
<dbReference type="RefSeq" id="XP_030004074.1">
    <property type="nucleotide sequence ID" value="XM_030148214.1"/>
</dbReference>
<reference evidence="5" key="1">
    <citation type="submission" date="2019-06" db="EMBL/GenBank/DDBJ databases">
        <authorList>
            <consortium name="Wellcome Sanger Institute Data Sharing"/>
        </authorList>
    </citation>
    <scope>NUCLEOTIDE SEQUENCE [LARGE SCALE GENOMIC DNA]</scope>
</reference>
<keyword evidence="6" id="KW-1185">Reference proteome</keyword>
<organism evidence="5 6">
    <name type="scientific">Sphaeramia orbicularis</name>
    <name type="common">orbiculate cardinalfish</name>
    <dbReference type="NCBI Taxonomy" id="375764"/>
    <lineage>
        <taxon>Eukaryota</taxon>
        <taxon>Metazoa</taxon>
        <taxon>Chordata</taxon>
        <taxon>Craniata</taxon>
        <taxon>Vertebrata</taxon>
        <taxon>Euteleostomi</taxon>
        <taxon>Actinopterygii</taxon>
        <taxon>Neopterygii</taxon>
        <taxon>Teleostei</taxon>
        <taxon>Neoteleostei</taxon>
        <taxon>Acanthomorphata</taxon>
        <taxon>Gobiaria</taxon>
        <taxon>Kurtiformes</taxon>
        <taxon>Apogonoidei</taxon>
        <taxon>Apogonidae</taxon>
        <taxon>Apogoninae</taxon>
        <taxon>Sphaeramia</taxon>
    </lineage>
</organism>
<dbReference type="SUPFAM" id="SSF51101">
    <property type="entry name" value="Mannose-binding lectins"/>
    <property type="match status" value="1"/>
</dbReference>
<dbReference type="PANTHER" id="PTHR33589">
    <property type="entry name" value="OS11G0524900 PROTEIN"/>
    <property type="match status" value="1"/>
</dbReference>
<dbReference type="AlphaFoldDB" id="A0A673ABC3"/>
<name>A0A673ABC3_9TELE</name>
<accession>A0A673ABC3</accession>
<feature type="domain" description="Jacalin-type lectin" evidence="4">
    <location>
        <begin position="33"/>
        <end position="166"/>
    </location>
</feature>
<evidence type="ECO:0000256" key="1">
    <source>
        <dbReference type="ARBA" id="ARBA00022729"/>
    </source>
</evidence>
<dbReference type="PANTHER" id="PTHR33589:SF3">
    <property type="entry name" value="ZYMOGEN GRANULE MEMBRANE PROTEIN 16-LIKE"/>
    <property type="match status" value="1"/>
</dbReference>
<dbReference type="GeneID" id="115428947"/>
<dbReference type="OrthoDB" id="2415936at2759"/>
<evidence type="ECO:0000256" key="2">
    <source>
        <dbReference type="ARBA" id="ARBA00022734"/>
    </source>
</evidence>
<keyword evidence="1 3" id="KW-0732">Signal</keyword>
<dbReference type="Proteomes" id="UP000472271">
    <property type="component" value="Chromosome 11"/>
</dbReference>
<dbReference type="InterPro" id="IPR052321">
    <property type="entry name" value="PolyBind_ProtTraffic"/>
</dbReference>
<protein>
    <submittedName>
        <fullName evidence="5">Zymogen granule membrane protein 16-like</fullName>
    </submittedName>
</protein>